<sequence>MRIIRSADYRRMPWKNGGGETVEIAVSPPGATLDAFDWRISMAKVAASGPFSLFPGIDRTLAVLDGAGIVLAIDGQRDVRLDRASAPHAFPADVACEGRLVDGGIEDLNVMSRRGALRHRLRRLTLAEPTALAREGDTLAVVTRGAGLQIRADGAQAALAAGDTLVLDGAADAAVEITPEGPAEVYAIDLWRL</sequence>
<proteinExistence type="predicted"/>
<gene>
    <name evidence="1" type="ORF">QNA08_12620</name>
</gene>
<keyword evidence="2" id="KW-1185">Reference proteome</keyword>
<dbReference type="EMBL" id="JASJEV010000007">
    <property type="protein sequence ID" value="MDJ1159080.1"/>
    <property type="molecule type" value="Genomic_DNA"/>
</dbReference>
<dbReference type="Proteomes" id="UP001321492">
    <property type="component" value="Unassembled WGS sequence"/>
</dbReference>
<organism evidence="1 2">
    <name type="scientific">Chelatococcus albus</name>
    <dbReference type="NCBI Taxonomy" id="3047466"/>
    <lineage>
        <taxon>Bacteria</taxon>
        <taxon>Pseudomonadati</taxon>
        <taxon>Pseudomonadota</taxon>
        <taxon>Alphaproteobacteria</taxon>
        <taxon>Hyphomicrobiales</taxon>
        <taxon>Chelatococcaceae</taxon>
        <taxon>Chelatococcus</taxon>
    </lineage>
</organism>
<comment type="caution">
    <text evidence="1">The sequence shown here is derived from an EMBL/GenBank/DDBJ whole genome shotgun (WGS) entry which is preliminary data.</text>
</comment>
<evidence type="ECO:0000313" key="1">
    <source>
        <dbReference type="EMBL" id="MDJ1159080.1"/>
    </source>
</evidence>
<dbReference type="RefSeq" id="WP_283741067.1">
    <property type="nucleotide sequence ID" value="NZ_JASJEV010000007.1"/>
</dbReference>
<reference evidence="1 2" key="1">
    <citation type="submission" date="2023-05" db="EMBL/GenBank/DDBJ databases">
        <title>Chelatococcus sp. nov., a moderately thermophilic bacterium isolated from hot spring microbial mat.</title>
        <authorList>
            <person name="Hu C.-J."/>
            <person name="Li W.-J."/>
        </authorList>
    </citation>
    <scope>NUCLEOTIDE SEQUENCE [LARGE SCALE GENOMIC DNA]</scope>
    <source>
        <strain evidence="1 2">SYSU G07232</strain>
    </source>
</reference>
<protein>
    <submittedName>
        <fullName evidence="1">HutD family protein</fullName>
    </submittedName>
</protein>
<dbReference type="SUPFAM" id="SSF51182">
    <property type="entry name" value="RmlC-like cupins"/>
    <property type="match status" value="1"/>
</dbReference>
<dbReference type="InterPro" id="IPR010282">
    <property type="entry name" value="Uncharacterised_HutD/Ves"/>
</dbReference>
<dbReference type="Pfam" id="PF05962">
    <property type="entry name" value="HutD"/>
    <property type="match status" value="1"/>
</dbReference>
<dbReference type="InterPro" id="IPR011051">
    <property type="entry name" value="RmlC_Cupin_sf"/>
</dbReference>
<dbReference type="InterPro" id="IPR014710">
    <property type="entry name" value="RmlC-like_jellyroll"/>
</dbReference>
<dbReference type="PANTHER" id="PTHR37943">
    <property type="entry name" value="PROTEIN VES"/>
    <property type="match status" value="1"/>
</dbReference>
<name>A0ABT7AI71_9HYPH</name>
<dbReference type="Gene3D" id="2.60.120.10">
    <property type="entry name" value="Jelly Rolls"/>
    <property type="match status" value="1"/>
</dbReference>
<evidence type="ECO:0000313" key="2">
    <source>
        <dbReference type="Proteomes" id="UP001321492"/>
    </source>
</evidence>
<dbReference type="PANTHER" id="PTHR37943:SF1">
    <property type="entry name" value="PROTEIN VES"/>
    <property type="match status" value="1"/>
</dbReference>
<dbReference type="CDD" id="cd20293">
    <property type="entry name" value="cupin_HutD_N"/>
    <property type="match status" value="1"/>
</dbReference>
<accession>A0ABT7AI71</accession>